<organism evidence="3 4">
    <name type="scientific">Trueperella bialowiezensis</name>
    <dbReference type="NCBI Taxonomy" id="312285"/>
    <lineage>
        <taxon>Bacteria</taxon>
        <taxon>Bacillati</taxon>
        <taxon>Actinomycetota</taxon>
        <taxon>Actinomycetes</taxon>
        <taxon>Actinomycetales</taxon>
        <taxon>Actinomycetaceae</taxon>
        <taxon>Trueperella</taxon>
    </lineage>
</organism>
<evidence type="ECO:0000256" key="2">
    <source>
        <dbReference type="SAM" id="Phobius"/>
    </source>
</evidence>
<feature type="transmembrane region" description="Helical" evidence="2">
    <location>
        <begin position="141"/>
        <end position="161"/>
    </location>
</feature>
<keyword evidence="2" id="KW-0472">Membrane</keyword>
<accession>A0A448PGR1</accession>
<evidence type="ECO:0000313" key="4">
    <source>
        <dbReference type="Proteomes" id="UP000269542"/>
    </source>
</evidence>
<keyword evidence="2" id="KW-1133">Transmembrane helix</keyword>
<dbReference type="EMBL" id="LR134476">
    <property type="protein sequence ID" value="VEI14083.1"/>
    <property type="molecule type" value="Genomic_DNA"/>
</dbReference>
<evidence type="ECO:0000256" key="1">
    <source>
        <dbReference type="SAM" id="MobiDB-lite"/>
    </source>
</evidence>
<feature type="region of interest" description="Disordered" evidence="1">
    <location>
        <begin position="1"/>
        <end position="37"/>
    </location>
</feature>
<evidence type="ECO:0000313" key="3">
    <source>
        <dbReference type="EMBL" id="VEI14083.1"/>
    </source>
</evidence>
<dbReference type="SUPFAM" id="SSF81995">
    <property type="entry name" value="beta-sandwich domain of Sec23/24"/>
    <property type="match status" value="1"/>
</dbReference>
<dbReference type="AlphaFoldDB" id="A0A448PGR1"/>
<dbReference type="Proteomes" id="UP000269542">
    <property type="component" value="Chromosome"/>
</dbReference>
<gene>
    <name evidence="3" type="ORF">NCTC13354_01815</name>
</gene>
<feature type="transmembrane region" description="Helical" evidence="2">
    <location>
        <begin position="100"/>
        <end position="121"/>
    </location>
</feature>
<name>A0A448PGR1_9ACTO</name>
<dbReference type="RefSeq" id="WP_126417121.1">
    <property type="nucleotide sequence ID" value="NZ_LR134476.1"/>
</dbReference>
<keyword evidence="4" id="KW-1185">Reference proteome</keyword>
<proteinExistence type="predicted"/>
<feature type="compositionally biased region" description="Polar residues" evidence="1">
    <location>
        <begin position="1"/>
        <end position="10"/>
    </location>
</feature>
<sequence>MSENNTNGQFQPEGANQAASGQSAPNQQYGQQGYQQPQQGYAQQGYAQQGYGQQQYAQQGYGQQGYAQAYGQQAYPAQGGFGSLFSFDYSRSFAAGLAKIIHIVAIVAAALIVTASLFNFIDLITASEYVRPGGLRIFIEFMKFLADIAVGLFLVGAARLLGEAAVNSARKDA</sequence>
<protein>
    <submittedName>
        <fullName evidence="3">Uncharacterized protein</fullName>
    </submittedName>
</protein>
<keyword evidence="2" id="KW-0812">Transmembrane</keyword>
<feature type="compositionally biased region" description="Polar residues" evidence="1">
    <location>
        <begin position="17"/>
        <end position="26"/>
    </location>
</feature>
<reference evidence="3 4" key="1">
    <citation type="submission" date="2018-12" db="EMBL/GenBank/DDBJ databases">
        <authorList>
            <consortium name="Pathogen Informatics"/>
        </authorList>
    </citation>
    <scope>NUCLEOTIDE SEQUENCE [LARGE SCALE GENOMIC DNA]</scope>
    <source>
        <strain evidence="3 4">NCTC13354</strain>
    </source>
</reference>
<feature type="compositionally biased region" description="Low complexity" evidence="1">
    <location>
        <begin position="27"/>
        <end position="37"/>
    </location>
</feature>
<dbReference type="KEGG" id="tbw:NCTC13354_01815"/>